<keyword evidence="3" id="KW-1185">Reference proteome</keyword>
<sequence length="314" mass="35083">MAEGTRFKMLDESVKIVQSSQLQLQKEVEAEWKSFATALIKRFHPKQLEALEGRLAKLQQLSMVADYHKRFEAITNETIYLPPLFLVHCFISGLHSNIKTAILVYKPVELDEQRLALEKESYRHKLSKAPGLLPNPRIAPSTPSSSNSCNTITTMNNTALSVTGKTPIRRISPAEAQKRRAQGLCYYCDEKYTWSHKCKNLPQLLLMTEEGDLIEEPPTTIVNISTLMEPHQIEEVLAPSAISYNAMVGGVSPNTLRFTGQIQGKLVQVLLDGGNTHNFIQSRVAKFLGLPIEVVPNFFVLVGNGDRLPCVKAL</sequence>
<evidence type="ECO:0000259" key="1">
    <source>
        <dbReference type="Pfam" id="PF03732"/>
    </source>
</evidence>
<organism evidence="2 3">
    <name type="scientific">Aristolochia fimbriata</name>
    <name type="common">White veined hardy Dutchman's pipe vine</name>
    <dbReference type="NCBI Taxonomy" id="158543"/>
    <lineage>
        <taxon>Eukaryota</taxon>
        <taxon>Viridiplantae</taxon>
        <taxon>Streptophyta</taxon>
        <taxon>Embryophyta</taxon>
        <taxon>Tracheophyta</taxon>
        <taxon>Spermatophyta</taxon>
        <taxon>Magnoliopsida</taxon>
        <taxon>Magnoliidae</taxon>
        <taxon>Piperales</taxon>
        <taxon>Aristolochiaceae</taxon>
        <taxon>Aristolochia</taxon>
    </lineage>
</organism>
<gene>
    <name evidence="2" type="ORF">H6P81_005844</name>
</gene>
<feature type="domain" description="Retrotransposon gag" evidence="1">
    <location>
        <begin position="26"/>
        <end position="94"/>
    </location>
</feature>
<name>A0AAV7EVL5_ARIFI</name>
<reference evidence="2 3" key="1">
    <citation type="submission" date="2021-07" db="EMBL/GenBank/DDBJ databases">
        <title>The Aristolochia fimbriata genome: insights into angiosperm evolution, floral development and chemical biosynthesis.</title>
        <authorList>
            <person name="Jiao Y."/>
        </authorList>
    </citation>
    <scope>NUCLEOTIDE SEQUENCE [LARGE SCALE GENOMIC DNA]</scope>
    <source>
        <strain evidence="2">IBCAS-2021</strain>
        <tissue evidence="2">Leaf</tissue>
    </source>
</reference>
<protein>
    <recommendedName>
        <fullName evidence="1">Retrotransposon gag domain-containing protein</fullName>
    </recommendedName>
</protein>
<dbReference type="EMBL" id="JAINDJ010000003">
    <property type="protein sequence ID" value="KAG9452940.1"/>
    <property type="molecule type" value="Genomic_DNA"/>
</dbReference>
<accession>A0AAV7EVL5</accession>
<dbReference type="Gene3D" id="2.40.70.10">
    <property type="entry name" value="Acid Proteases"/>
    <property type="match status" value="1"/>
</dbReference>
<dbReference type="InterPro" id="IPR005162">
    <property type="entry name" value="Retrotrans_gag_dom"/>
</dbReference>
<dbReference type="InterPro" id="IPR021109">
    <property type="entry name" value="Peptidase_aspartic_dom_sf"/>
</dbReference>
<dbReference type="Proteomes" id="UP000825729">
    <property type="component" value="Unassembled WGS sequence"/>
</dbReference>
<evidence type="ECO:0000313" key="3">
    <source>
        <dbReference type="Proteomes" id="UP000825729"/>
    </source>
</evidence>
<comment type="caution">
    <text evidence="2">The sequence shown here is derived from an EMBL/GenBank/DDBJ whole genome shotgun (WGS) entry which is preliminary data.</text>
</comment>
<proteinExistence type="predicted"/>
<dbReference type="AlphaFoldDB" id="A0AAV7EVL5"/>
<dbReference type="CDD" id="cd00303">
    <property type="entry name" value="retropepsin_like"/>
    <property type="match status" value="1"/>
</dbReference>
<evidence type="ECO:0000313" key="2">
    <source>
        <dbReference type="EMBL" id="KAG9452940.1"/>
    </source>
</evidence>
<dbReference type="Pfam" id="PF03732">
    <property type="entry name" value="Retrotrans_gag"/>
    <property type="match status" value="1"/>
</dbReference>